<dbReference type="PANTHER" id="PTHR36396:SF1">
    <property type="entry name" value="MALTASE-GLUCOAMYLASE, INTESTINAL PROTEIN"/>
    <property type="match status" value="1"/>
</dbReference>
<feature type="compositionally biased region" description="Polar residues" evidence="1">
    <location>
        <begin position="1"/>
        <end position="10"/>
    </location>
</feature>
<evidence type="ECO:0000256" key="1">
    <source>
        <dbReference type="SAM" id="MobiDB-lite"/>
    </source>
</evidence>
<accession>A0AAW2XX63</accession>
<dbReference type="EMBL" id="JACGWN010000002">
    <property type="protein sequence ID" value="KAL0458590.1"/>
    <property type="molecule type" value="Genomic_DNA"/>
</dbReference>
<organism evidence="2">
    <name type="scientific">Sesamum latifolium</name>
    <dbReference type="NCBI Taxonomy" id="2727402"/>
    <lineage>
        <taxon>Eukaryota</taxon>
        <taxon>Viridiplantae</taxon>
        <taxon>Streptophyta</taxon>
        <taxon>Embryophyta</taxon>
        <taxon>Tracheophyta</taxon>
        <taxon>Spermatophyta</taxon>
        <taxon>Magnoliopsida</taxon>
        <taxon>eudicotyledons</taxon>
        <taxon>Gunneridae</taxon>
        <taxon>Pentapetalae</taxon>
        <taxon>asterids</taxon>
        <taxon>lamiids</taxon>
        <taxon>Lamiales</taxon>
        <taxon>Pedaliaceae</taxon>
        <taxon>Sesamum</taxon>
    </lineage>
</organism>
<gene>
    <name evidence="2" type="ORF">Slati_0486200</name>
</gene>
<proteinExistence type="predicted"/>
<feature type="region of interest" description="Disordered" evidence="1">
    <location>
        <begin position="1"/>
        <end position="23"/>
    </location>
</feature>
<dbReference type="AlphaFoldDB" id="A0AAW2XX63"/>
<evidence type="ECO:0000313" key="2">
    <source>
        <dbReference type="EMBL" id="KAL0458590.1"/>
    </source>
</evidence>
<dbReference type="PANTHER" id="PTHR36396">
    <property type="entry name" value="MALTASE-GLUCOAMYLASE, INTESTINAL PROTEIN"/>
    <property type="match status" value="1"/>
</dbReference>
<name>A0AAW2XX63_9LAMI</name>
<feature type="compositionally biased region" description="Basic and acidic residues" evidence="1">
    <location>
        <begin position="13"/>
        <end position="23"/>
    </location>
</feature>
<comment type="caution">
    <text evidence="2">The sequence shown here is derived from an EMBL/GenBank/DDBJ whole genome shotgun (WGS) entry which is preliminary data.</text>
</comment>
<reference evidence="2" key="1">
    <citation type="submission" date="2020-06" db="EMBL/GenBank/DDBJ databases">
        <authorList>
            <person name="Li T."/>
            <person name="Hu X."/>
            <person name="Zhang T."/>
            <person name="Song X."/>
            <person name="Zhang H."/>
            <person name="Dai N."/>
            <person name="Sheng W."/>
            <person name="Hou X."/>
            <person name="Wei L."/>
        </authorList>
    </citation>
    <scope>NUCLEOTIDE SEQUENCE</scope>
    <source>
        <strain evidence="2">KEN1</strain>
        <tissue evidence="2">Leaf</tissue>
    </source>
</reference>
<protein>
    <submittedName>
        <fullName evidence="2">Uncharacterized protein</fullName>
    </submittedName>
</protein>
<reference evidence="2" key="2">
    <citation type="journal article" date="2024" name="Plant">
        <title>Genomic evolution and insights into agronomic trait innovations of Sesamum species.</title>
        <authorList>
            <person name="Miao H."/>
            <person name="Wang L."/>
            <person name="Qu L."/>
            <person name="Liu H."/>
            <person name="Sun Y."/>
            <person name="Le M."/>
            <person name="Wang Q."/>
            <person name="Wei S."/>
            <person name="Zheng Y."/>
            <person name="Lin W."/>
            <person name="Duan Y."/>
            <person name="Cao H."/>
            <person name="Xiong S."/>
            <person name="Wang X."/>
            <person name="Wei L."/>
            <person name="Li C."/>
            <person name="Ma Q."/>
            <person name="Ju M."/>
            <person name="Zhao R."/>
            <person name="Li G."/>
            <person name="Mu C."/>
            <person name="Tian Q."/>
            <person name="Mei H."/>
            <person name="Zhang T."/>
            <person name="Gao T."/>
            <person name="Zhang H."/>
        </authorList>
    </citation>
    <scope>NUCLEOTIDE SEQUENCE</scope>
    <source>
        <strain evidence="2">KEN1</strain>
    </source>
</reference>
<sequence>MTEVTTNQSLMVEGKEGSEDKHPNLPRAFLEVVCKSSGKNRRFSVGTEAGFAVKLINKKLRNDDDGGGGNGLLASYIEAVKEGEEEPVSFGPSSLLVDYGPGWKLQTVIEPHGESLSVFVNF</sequence>